<organism evidence="6 7">
    <name type="scientific">Idiomarina aquatica</name>
    <dbReference type="NCBI Taxonomy" id="1327752"/>
    <lineage>
        <taxon>Bacteria</taxon>
        <taxon>Pseudomonadati</taxon>
        <taxon>Pseudomonadota</taxon>
        <taxon>Gammaproteobacteria</taxon>
        <taxon>Alteromonadales</taxon>
        <taxon>Idiomarinaceae</taxon>
        <taxon>Idiomarina</taxon>
    </lineage>
</organism>
<dbReference type="Gene3D" id="3.40.50.1820">
    <property type="entry name" value="alpha/beta hydrolase"/>
    <property type="match status" value="1"/>
</dbReference>
<dbReference type="InterPro" id="IPR050960">
    <property type="entry name" value="AB_hydrolase_4_sf"/>
</dbReference>
<feature type="active site" description="Charge relay system" evidence="4">
    <location>
        <position position="298"/>
    </location>
</feature>
<name>A0AA94EHH6_9GAMM</name>
<evidence type="ECO:0000313" key="6">
    <source>
        <dbReference type="EMBL" id="RUO45444.1"/>
    </source>
</evidence>
<dbReference type="InterPro" id="IPR029058">
    <property type="entry name" value="AB_hydrolase_fold"/>
</dbReference>
<dbReference type="PIRSF" id="PIRSF005211">
    <property type="entry name" value="Ab_hydro_YheT"/>
    <property type="match status" value="1"/>
</dbReference>
<dbReference type="SUPFAM" id="SSF53474">
    <property type="entry name" value="alpha/beta-Hydrolases"/>
    <property type="match status" value="1"/>
</dbReference>
<dbReference type="PROSITE" id="PS01133">
    <property type="entry name" value="UPF0017"/>
    <property type="match status" value="1"/>
</dbReference>
<comment type="similarity">
    <text evidence="1">Belongs to the AB hydrolase superfamily. AB hydrolase 4 family.</text>
</comment>
<proteinExistence type="inferred from homology"/>
<evidence type="ECO:0000313" key="7">
    <source>
        <dbReference type="Proteomes" id="UP000286680"/>
    </source>
</evidence>
<feature type="active site" description="Charge relay system" evidence="4">
    <location>
        <position position="142"/>
    </location>
</feature>
<keyword evidence="3 6" id="KW-0378">Hydrolase</keyword>
<evidence type="ECO:0000259" key="5">
    <source>
        <dbReference type="Pfam" id="PF00561"/>
    </source>
</evidence>
<evidence type="ECO:0000256" key="1">
    <source>
        <dbReference type="ARBA" id="ARBA00010884"/>
    </source>
</evidence>
<dbReference type="GO" id="GO:0047372">
    <property type="term" value="F:monoacylglycerol lipase activity"/>
    <property type="evidence" value="ECO:0007669"/>
    <property type="project" value="TreeGrafter"/>
</dbReference>
<dbReference type="InterPro" id="IPR012020">
    <property type="entry name" value="ABHD4"/>
</dbReference>
<keyword evidence="2" id="KW-0719">Serine esterase</keyword>
<gene>
    <name evidence="6" type="ORF">CWE23_05440</name>
</gene>
<comment type="caution">
    <text evidence="6">The sequence shown here is derived from an EMBL/GenBank/DDBJ whole genome shotgun (WGS) entry which is preliminary data.</text>
</comment>
<dbReference type="Proteomes" id="UP000286680">
    <property type="component" value="Unassembled WGS sequence"/>
</dbReference>
<dbReference type="NCBIfam" id="NF008218">
    <property type="entry name" value="PRK10985.1"/>
    <property type="match status" value="1"/>
</dbReference>
<keyword evidence="7" id="KW-1185">Reference proteome</keyword>
<dbReference type="Pfam" id="PF00561">
    <property type="entry name" value="Abhydrolase_1"/>
    <property type="match status" value="1"/>
</dbReference>
<dbReference type="PANTHER" id="PTHR10794">
    <property type="entry name" value="ABHYDROLASE DOMAIN-CONTAINING PROTEIN"/>
    <property type="match status" value="1"/>
</dbReference>
<sequence>MNSASFVAPFGLSNPHLQTLTPRILFKPRQWSGHWQPFELADGDFVDLCWRRPPDRRSSKPILLLFHSLEGSVDSPYIWQTMELADALGWQTLVMHFRGCGKSGLNRLPRAYHSGDIGDASAVIDWLQQRFGNARLLTAGFSLGGNMLAQLLANSVSQHLQAAAIACAPLDLHSCSERIDRGLSRIYRRYLLTPLKQKFRLKREQGIIADDHPLANVDTTPMQSFFEFDNDITAPLHGFKNVDDYYHRASGRQFLAHITTPTLIIHAHDDPFMGAAVVPTAKELSAAVTYEVSHHGGHMGFVERKYGRWQSWLPQRLIGFLQHQLMEAR</sequence>
<dbReference type="PANTHER" id="PTHR10794:SF94">
    <property type="entry name" value="ESTERASE YHET-RELATED"/>
    <property type="match status" value="1"/>
</dbReference>
<feature type="active site" description="Charge relay system" evidence="4">
    <location>
        <position position="270"/>
    </location>
</feature>
<dbReference type="GO" id="GO:0034338">
    <property type="term" value="F:short-chain carboxylesterase activity"/>
    <property type="evidence" value="ECO:0007669"/>
    <property type="project" value="TreeGrafter"/>
</dbReference>
<evidence type="ECO:0000256" key="3">
    <source>
        <dbReference type="ARBA" id="ARBA00022801"/>
    </source>
</evidence>
<dbReference type="InterPro" id="IPR000073">
    <property type="entry name" value="AB_hydrolase_1"/>
</dbReference>
<feature type="domain" description="AB hydrolase-1" evidence="5">
    <location>
        <begin position="61"/>
        <end position="304"/>
    </location>
</feature>
<evidence type="ECO:0000256" key="2">
    <source>
        <dbReference type="ARBA" id="ARBA00022487"/>
    </source>
</evidence>
<reference evidence="7" key="1">
    <citation type="journal article" date="2018" name="Front. Microbiol.">
        <title>Genome-Based Analysis Reveals the Taxonomy and Diversity of the Family Idiomarinaceae.</title>
        <authorList>
            <person name="Liu Y."/>
            <person name="Lai Q."/>
            <person name="Shao Z."/>
        </authorList>
    </citation>
    <scope>NUCLEOTIDE SEQUENCE [LARGE SCALE GENOMIC DNA]</scope>
    <source>
        <strain evidence="7">SN-14</strain>
    </source>
</reference>
<evidence type="ECO:0000256" key="4">
    <source>
        <dbReference type="PIRSR" id="PIRSR005211-1"/>
    </source>
</evidence>
<dbReference type="RefSeq" id="WP_126819693.1">
    <property type="nucleotide sequence ID" value="NZ_PIPS01000001.1"/>
</dbReference>
<accession>A0AA94EHH6</accession>
<protein>
    <submittedName>
        <fullName evidence="6">Hydrolase</fullName>
    </submittedName>
</protein>
<dbReference type="AlphaFoldDB" id="A0AA94EHH6"/>
<dbReference type="InterPro" id="IPR000952">
    <property type="entry name" value="AB_hydrolase_4_CS"/>
</dbReference>
<dbReference type="EMBL" id="PIPS01000001">
    <property type="protein sequence ID" value="RUO45444.1"/>
    <property type="molecule type" value="Genomic_DNA"/>
</dbReference>